<evidence type="ECO:0000313" key="3">
    <source>
        <dbReference type="Proteomes" id="UP001500767"/>
    </source>
</evidence>
<accession>A0ABP6XHQ3</accession>
<protein>
    <submittedName>
        <fullName evidence="2">Uncharacterized protein</fullName>
    </submittedName>
</protein>
<dbReference type="Proteomes" id="UP001500767">
    <property type="component" value="Unassembled WGS sequence"/>
</dbReference>
<sequence>MGRRNINGSREHPLTGGASALTGPWFTGNVPVRPRGRDRRPNVVSTEQEQAAGPRLGERPPGDLLLQAGRPWAAAGRVTGSFESWSPTAPSPSGLTTCTPGHGTEVAGHGTSGRRRDVGPWSPGGAYGGTG</sequence>
<gene>
    <name evidence="2" type="ORF">GCM10022197_22870</name>
</gene>
<evidence type="ECO:0000313" key="2">
    <source>
        <dbReference type="EMBL" id="GAA3566408.1"/>
    </source>
</evidence>
<feature type="region of interest" description="Disordered" evidence="1">
    <location>
        <begin position="1"/>
        <end position="66"/>
    </location>
</feature>
<dbReference type="EMBL" id="BAAAYR010000002">
    <property type="protein sequence ID" value="GAA3566408.1"/>
    <property type="molecule type" value="Genomic_DNA"/>
</dbReference>
<keyword evidence="3" id="KW-1185">Reference proteome</keyword>
<organism evidence="2 3">
    <name type="scientific">Microlunatus spumicola</name>
    <dbReference type="NCBI Taxonomy" id="81499"/>
    <lineage>
        <taxon>Bacteria</taxon>
        <taxon>Bacillati</taxon>
        <taxon>Actinomycetota</taxon>
        <taxon>Actinomycetes</taxon>
        <taxon>Propionibacteriales</taxon>
        <taxon>Propionibacteriaceae</taxon>
        <taxon>Microlunatus</taxon>
    </lineage>
</organism>
<comment type="caution">
    <text evidence="2">The sequence shown here is derived from an EMBL/GenBank/DDBJ whole genome shotgun (WGS) entry which is preliminary data.</text>
</comment>
<feature type="region of interest" description="Disordered" evidence="1">
    <location>
        <begin position="81"/>
        <end position="131"/>
    </location>
</feature>
<reference evidence="3" key="1">
    <citation type="journal article" date="2019" name="Int. J. Syst. Evol. Microbiol.">
        <title>The Global Catalogue of Microorganisms (GCM) 10K type strain sequencing project: providing services to taxonomists for standard genome sequencing and annotation.</title>
        <authorList>
            <consortium name="The Broad Institute Genomics Platform"/>
            <consortium name="The Broad Institute Genome Sequencing Center for Infectious Disease"/>
            <person name="Wu L."/>
            <person name="Ma J."/>
        </authorList>
    </citation>
    <scope>NUCLEOTIDE SEQUENCE [LARGE SCALE GENOMIC DNA]</scope>
    <source>
        <strain evidence="3">JCM 16540</strain>
    </source>
</reference>
<proteinExistence type="predicted"/>
<name>A0ABP6XHQ3_9ACTN</name>
<evidence type="ECO:0000256" key="1">
    <source>
        <dbReference type="SAM" id="MobiDB-lite"/>
    </source>
</evidence>
<feature type="compositionally biased region" description="Polar residues" evidence="1">
    <location>
        <begin position="81"/>
        <end position="99"/>
    </location>
</feature>